<keyword evidence="2 11" id="KW-0554">One-carbon metabolism</keyword>
<protein>
    <recommendedName>
        <fullName evidence="11">Bifunctional protein FolD</fullName>
    </recommendedName>
    <domain>
        <recommendedName>
            <fullName evidence="11">Methylenetetrahydrofolate dehydrogenase</fullName>
            <ecNumber evidence="11">1.5.1.5</ecNumber>
        </recommendedName>
    </domain>
    <domain>
        <recommendedName>
            <fullName evidence="11">Methenyltetrahydrofolate cyclohydrolase</fullName>
            <ecNumber evidence="11">3.5.4.9</ecNumber>
        </recommendedName>
    </domain>
</protein>
<dbReference type="GO" id="GO:0035999">
    <property type="term" value="P:tetrahydrofolate interconversion"/>
    <property type="evidence" value="ECO:0007669"/>
    <property type="project" value="UniProtKB-UniRule"/>
</dbReference>
<evidence type="ECO:0000256" key="10">
    <source>
        <dbReference type="ARBA" id="ARBA00023268"/>
    </source>
</evidence>
<dbReference type="CDD" id="cd01080">
    <property type="entry name" value="NAD_bind_m-THF_DH_Cyclohyd"/>
    <property type="match status" value="1"/>
</dbReference>
<sequence>MSVLMKAKEAAERVYEEIAAKAENWKRKGVLPRIATILVEGDPASAYYAQAKRKIAGKLGVEFDLHSFRAGVSQEEILGLIKRLNGDTSVHGIMLELPLPKHLSAGEIEKAISPEKDVDGVTPSNKLATVTGERGLYPATPQACIKLLKHYGYTLEGKNVTLVGRGQTVGLPLFHLLQRENATVTVCHSRTPDLASHLALAEIAFVAVGRPGTVTPDMVHEGLAIVDAGINETEGGRIVGDVSADVAAEAKVQAISPVPGGVGTLTTAILYENLLKAIEIQFGEADKG</sequence>
<evidence type="ECO:0000259" key="13">
    <source>
        <dbReference type="Pfam" id="PF02882"/>
    </source>
</evidence>
<dbReference type="UniPathway" id="UPA00193"/>
<dbReference type="InterPro" id="IPR020631">
    <property type="entry name" value="THF_DH/CycHdrlase_NAD-bd_dom"/>
</dbReference>
<dbReference type="AlphaFoldDB" id="A0A841SWZ8"/>
<dbReference type="InterPro" id="IPR036291">
    <property type="entry name" value="NAD(P)-bd_dom_sf"/>
</dbReference>
<evidence type="ECO:0000256" key="6">
    <source>
        <dbReference type="ARBA" id="ARBA00022857"/>
    </source>
</evidence>
<comment type="function">
    <text evidence="11">Catalyzes the oxidation of 5,10-methylenetetrahydrofolate to 5,10-methenyltetrahydrofolate and then the hydrolysis of 5,10-methenyltetrahydrofolate to 10-formyltetrahydrofolate.</text>
</comment>
<dbReference type="EC" id="1.5.1.5" evidence="11"/>
<dbReference type="Proteomes" id="UP000535838">
    <property type="component" value="Unassembled WGS sequence"/>
</dbReference>
<comment type="caution">
    <text evidence="14">The sequence shown here is derived from an EMBL/GenBank/DDBJ whole genome shotgun (WGS) entry which is preliminary data.</text>
</comment>
<dbReference type="GO" id="GO:0000105">
    <property type="term" value="P:L-histidine biosynthetic process"/>
    <property type="evidence" value="ECO:0007669"/>
    <property type="project" value="UniProtKB-KW"/>
</dbReference>
<evidence type="ECO:0000256" key="1">
    <source>
        <dbReference type="ARBA" id="ARBA00004777"/>
    </source>
</evidence>
<dbReference type="GO" id="GO:0005829">
    <property type="term" value="C:cytosol"/>
    <property type="evidence" value="ECO:0007669"/>
    <property type="project" value="TreeGrafter"/>
</dbReference>
<keyword evidence="7 11" id="KW-0560">Oxidoreductase</keyword>
<evidence type="ECO:0000313" key="15">
    <source>
        <dbReference type="Proteomes" id="UP000535838"/>
    </source>
</evidence>
<comment type="catalytic activity">
    <reaction evidence="11">
        <text>(6R)-5,10-methylene-5,6,7,8-tetrahydrofolate + NADP(+) = (6R)-5,10-methenyltetrahydrofolate + NADPH</text>
        <dbReference type="Rhea" id="RHEA:22812"/>
        <dbReference type="ChEBI" id="CHEBI:15636"/>
        <dbReference type="ChEBI" id="CHEBI:57455"/>
        <dbReference type="ChEBI" id="CHEBI:57783"/>
        <dbReference type="ChEBI" id="CHEBI:58349"/>
        <dbReference type="EC" id="1.5.1.5"/>
    </reaction>
</comment>
<keyword evidence="9 11" id="KW-0486">Methionine biosynthesis</keyword>
<keyword evidence="15" id="KW-1185">Reference proteome</keyword>
<gene>
    <name evidence="11" type="primary">folD</name>
    <name evidence="14" type="ORF">H7B67_16810</name>
</gene>
<evidence type="ECO:0000256" key="11">
    <source>
        <dbReference type="HAMAP-Rule" id="MF_01576"/>
    </source>
</evidence>
<keyword evidence="8 11" id="KW-0368">Histidine biosynthesis</keyword>
<feature type="domain" description="Tetrahydrofolate dehydrogenase/cyclohydrolase catalytic" evidence="12">
    <location>
        <begin position="6"/>
        <end position="119"/>
    </location>
</feature>
<dbReference type="Gene3D" id="3.40.50.720">
    <property type="entry name" value="NAD(P)-binding Rossmann-like Domain"/>
    <property type="match status" value="1"/>
</dbReference>
<keyword evidence="5 11" id="KW-0378">Hydrolase</keyword>
<evidence type="ECO:0000256" key="7">
    <source>
        <dbReference type="ARBA" id="ARBA00023002"/>
    </source>
</evidence>
<evidence type="ECO:0000256" key="9">
    <source>
        <dbReference type="ARBA" id="ARBA00023167"/>
    </source>
</evidence>
<organism evidence="14 15">
    <name type="scientific">Cohnella thailandensis</name>
    <dbReference type="NCBI Taxonomy" id="557557"/>
    <lineage>
        <taxon>Bacteria</taxon>
        <taxon>Bacillati</taxon>
        <taxon>Bacillota</taxon>
        <taxon>Bacilli</taxon>
        <taxon>Bacillales</taxon>
        <taxon>Paenibacillaceae</taxon>
        <taxon>Cohnella</taxon>
    </lineage>
</organism>
<feature type="binding site" evidence="11">
    <location>
        <begin position="164"/>
        <end position="166"/>
    </location>
    <ligand>
        <name>NADP(+)</name>
        <dbReference type="ChEBI" id="CHEBI:58349"/>
    </ligand>
</feature>
<name>A0A841SWZ8_9BACL</name>
<dbReference type="GO" id="GO:0004477">
    <property type="term" value="F:methenyltetrahydrofolate cyclohydrolase activity"/>
    <property type="evidence" value="ECO:0007669"/>
    <property type="project" value="UniProtKB-UniRule"/>
</dbReference>
<dbReference type="RefSeq" id="WP_185121015.1">
    <property type="nucleotide sequence ID" value="NZ_JACJVQ010000014.1"/>
</dbReference>
<accession>A0A841SWZ8</accession>
<dbReference type="InterPro" id="IPR020630">
    <property type="entry name" value="THF_DH/CycHdrlase_cat_dom"/>
</dbReference>
<keyword evidence="3 11" id="KW-0028">Amino-acid biosynthesis</keyword>
<evidence type="ECO:0000256" key="3">
    <source>
        <dbReference type="ARBA" id="ARBA00022605"/>
    </source>
</evidence>
<reference evidence="14 15" key="1">
    <citation type="submission" date="2020-08" db="EMBL/GenBank/DDBJ databases">
        <title>Cohnella phylogeny.</title>
        <authorList>
            <person name="Dunlap C."/>
        </authorList>
    </citation>
    <scope>NUCLEOTIDE SEQUENCE [LARGE SCALE GENOMIC DNA]</scope>
    <source>
        <strain evidence="14 15">DSM 25241</strain>
    </source>
</reference>
<evidence type="ECO:0000256" key="5">
    <source>
        <dbReference type="ARBA" id="ARBA00022801"/>
    </source>
</evidence>
<proteinExistence type="inferred from homology"/>
<dbReference type="InterPro" id="IPR000672">
    <property type="entry name" value="THF_DH/CycHdrlase"/>
</dbReference>
<evidence type="ECO:0000256" key="8">
    <source>
        <dbReference type="ARBA" id="ARBA00023102"/>
    </source>
</evidence>
<dbReference type="GO" id="GO:0006164">
    <property type="term" value="P:purine nucleotide biosynthetic process"/>
    <property type="evidence" value="ECO:0007669"/>
    <property type="project" value="UniProtKB-KW"/>
</dbReference>
<evidence type="ECO:0000259" key="12">
    <source>
        <dbReference type="Pfam" id="PF00763"/>
    </source>
</evidence>
<dbReference type="GO" id="GO:0004488">
    <property type="term" value="F:methylenetetrahydrofolate dehydrogenase (NADP+) activity"/>
    <property type="evidence" value="ECO:0007669"/>
    <property type="project" value="UniProtKB-UniRule"/>
</dbReference>
<feature type="domain" description="Tetrahydrofolate dehydrogenase/cyclohydrolase NAD(P)-binding" evidence="13">
    <location>
        <begin position="138"/>
        <end position="280"/>
    </location>
</feature>
<dbReference type="SUPFAM" id="SSF51735">
    <property type="entry name" value="NAD(P)-binding Rossmann-fold domains"/>
    <property type="match status" value="1"/>
</dbReference>
<evidence type="ECO:0000256" key="2">
    <source>
        <dbReference type="ARBA" id="ARBA00022563"/>
    </source>
</evidence>
<feature type="binding site" evidence="11">
    <location>
        <position position="230"/>
    </location>
    <ligand>
        <name>NADP(+)</name>
        <dbReference type="ChEBI" id="CHEBI:58349"/>
    </ligand>
</feature>
<dbReference type="Pfam" id="PF02882">
    <property type="entry name" value="THF_DHG_CYH_C"/>
    <property type="match status" value="1"/>
</dbReference>
<dbReference type="EMBL" id="JACJVQ010000014">
    <property type="protein sequence ID" value="MBB6635782.1"/>
    <property type="molecule type" value="Genomic_DNA"/>
</dbReference>
<dbReference type="HAMAP" id="MF_01576">
    <property type="entry name" value="THF_DHG_CYH"/>
    <property type="match status" value="1"/>
</dbReference>
<keyword evidence="6 11" id="KW-0521">NADP</keyword>
<dbReference type="SUPFAM" id="SSF53223">
    <property type="entry name" value="Aminoacid dehydrogenase-like, N-terminal domain"/>
    <property type="match status" value="1"/>
</dbReference>
<comment type="similarity">
    <text evidence="11">Belongs to the tetrahydrofolate dehydrogenase/cyclohydrolase family.</text>
</comment>
<comment type="pathway">
    <text evidence="1 11">One-carbon metabolism; tetrahydrofolate interconversion.</text>
</comment>
<comment type="subunit">
    <text evidence="11">Homodimer.</text>
</comment>
<evidence type="ECO:0000313" key="14">
    <source>
        <dbReference type="EMBL" id="MBB6635782.1"/>
    </source>
</evidence>
<dbReference type="PANTHER" id="PTHR48099:SF5">
    <property type="entry name" value="C-1-TETRAHYDROFOLATE SYNTHASE, CYTOPLASMIC"/>
    <property type="match status" value="1"/>
</dbReference>
<dbReference type="PANTHER" id="PTHR48099">
    <property type="entry name" value="C-1-TETRAHYDROFOLATE SYNTHASE, CYTOPLASMIC-RELATED"/>
    <property type="match status" value="1"/>
</dbReference>
<dbReference type="EC" id="3.5.4.9" evidence="11"/>
<dbReference type="GO" id="GO:0009086">
    <property type="term" value="P:methionine biosynthetic process"/>
    <property type="evidence" value="ECO:0007669"/>
    <property type="project" value="UniProtKB-KW"/>
</dbReference>
<comment type="caution">
    <text evidence="11">Lacks conserved residue(s) required for the propagation of feature annotation.</text>
</comment>
<dbReference type="Gene3D" id="3.40.50.10860">
    <property type="entry name" value="Leucine Dehydrogenase, chain A, domain 1"/>
    <property type="match status" value="1"/>
</dbReference>
<keyword evidence="4 11" id="KW-0658">Purine biosynthesis</keyword>
<comment type="catalytic activity">
    <reaction evidence="11">
        <text>(6R)-5,10-methenyltetrahydrofolate + H2O = (6R)-10-formyltetrahydrofolate + H(+)</text>
        <dbReference type="Rhea" id="RHEA:23700"/>
        <dbReference type="ChEBI" id="CHEBI:15377"/>
        <dbReference type="ChEBI" id="CHEBI:15378"/>
        <dbReference type="ChEBI" id="CHEBI:57455"/>
        <dbReference type="ChEBI" id="CHEBI:195366"/>
        <dbReference type="EC" id="3.5.4.9"/>
    </reaction>
</comment>
<evidence type="ECO:0000256" key="4">
    <source>
        <dbReference type="ARBA" id="ARBA00022755"/>
    </source>
</evidence>
<dbReference type="PRINTS" id="PR00085">
    <property type="entry name" value="THFDHDRGNASE"/>
</dbReference>
<dbReference type="InterPro" id="IPR046346">
    <property type="entry name" value="Aminoacid_DH-like_N_sf"/>
</dbReference>
<dbReference type="Pfam" id="PF00763">
    <property type="entry name" value="THF_DHG_CYH"/>
    <property type="match status" value="1"/>
</dbReference>
<keyword evidence="10 11" id="KW-0511">Multifunctional enzyme</keyword>